<accession>A0A197K6L1</accession>
<dbReference type="AlphaFoldDB" id="A0A197K6L1"/>
<keyword evidence="1" id="KW-0812">Transmembrane</keyword>
<gene>
    <name evidence="2" type="ORF">K457DRAFT_122825</name>
</gene>
<dbReference type="OrthoDB" id="2431312at2759"/>
<keyword evidence="1" id="KW-0472">Membrane</keyword>
<dbReference type="EMBL" id="KV442022">
    <property type="protein sequence ID" value="OAQ33115.1"/>
    <property type="molecule type" value="Genomic_DNA"/>
</dbReference>
<sequence>MSSGSFPIPVYNQACLATDSTSTSPSFFLVGSSSPGSLEVNYVNNADATTVNRVATQNDQSAWSPNAAKLCYIYPFATTANPGLKIVQFGSGSTYIALAQTNNVISGADFFNMTGFPSSKLFGWSGRFQDYDMFTVVTNDTDSQTHKVGMWAAFRMNFRQDGPSLLTYDMVHQPVDTDDAMLVVGTYGSYSGNTSQGYTIVFDKSSRGQIFSATGNLLANLTNFVPTVALGIPTVVNMNGITLSPNAIPITMGSVAYILDKEANGTTAIYTLNPSASSTLARIYKTGDSLPFSNNMAAAALNNQLLTYSVNKTGANINTFDLTTKTWSGSGLIKVVDPNPKSSVPLGAIIGGAVGGLLVIALAVFLCIRCRRPRPRPSAEKTATGAELAPLSPEMTKINGSDQGLGHQQQQHVQYVPYDQGQVQYIQVQTPYGQAQGQGPVHYDQGYIPYNPAYERPSSFIPPPPQQQLTDNQSLNATYKNYQPIMEEAGGSPVASTVHSSSYVSPASYRDSAALQQGSPESTHIKPLRASVSQQAPQLIPAGYVAGFETRSPHAVPDSPIIH</sequence>
<evidence type="ECO:0000313" key="3">
    <source>
        <dbReference type="Proteomes" id="UP000078512"/>
    </source>
</evidence>
<reference evidence="2 3" key="1">
    <citation type="submission" date="2016-05" db="EMBL/GenBank/DDBJ databases">
        <title>Genome sequencing reveals origins of a unique bacterial endosymbiosis in the earliest lineages of terrestrial Fungi.</title>
        <authorList>
            <consortium name="DOE Joint Genome Institute"/>
            <person name="Uehling J."/>
            <person name="Gryganskyi A."/>
            <person name="Hameed K."/>
            <person name="Tschaplinski T."/>
            <person name="Misztal P."/>
            <person name="Wu S."/>
            <person name="Desiro A."/>
            <person name="Vande Pol N."/>
            <person name="Du Z.-Y."/>
            <person name="Zienkiewicz A."/>
            <person name="Zienkiewicz K."/>
            <person name="Morin E."/>
            <person name="Tisserant E."/>
            <person name="Splivallo R."/>
            <person name="Hainaut M."/>
            <person name="Henrissat B."/>
            <person name="Ohm R."/>
            <person name="Kuo A."/>
            <person name="Yan J."/>
            <person name="Lipzen A."/>
            <person name="Nolan M."/>
            <person name="Labutti K."/>
            <person name="Barry K."/>
            <person name="Goldstein A."/>
            <person name="Labbe J."/>
            <person name="Schadt C."/>
            <person name="Tuskan G."/>
            <person name="Grigoriev I."/>
            <person name="Martin F."/>
            <person name="Vilgalys R."/>
            <person name="Bonito G."/>
        </authorList>
    </citation>
    <scope>NUCLEOTIDE SEQUENCE [LARGE SCALE GENOMIC DNA]</scope>
    <source>
        <strain evidence="2 3">AG-77</strain>
    </source>
</reference>
<evidence type="ECO:0008006" key="4">
    <source>
        <dbReference type="Google" id="ProtNLM"/>
    </source>
</evidence>
<protein>
    <recommendedName>
        <fullName evidence="4">Transmembrane protein</fullName>
    </recommendedName>
</protein>
<organism evidence="2 3">
    <name type="scientific">Linnemannia elongata AG-77</name>
    <dbReference type="NCBI Taxonomy" id="1314771"/>
    <lineage>
        <taxon>Eukaryota</taxon>
        <taxon>Fungi</taxon>
        <taxon>Fungi incertae sedis</taxon>
        <taxon>Mucoromycota</taxon>
        <taxon>Mortierellomycotina</taxon>
        <taxon>Mortierellomycetes</taxon>
        <taxon>Mortierellales</taxon>
        <taxon>Mortierellaceae</taxon>
        <taxon>Linnemannia</taxon>
    </lineage>
</organism>
<name>A0A197K6L1_9FUNG</name>
<proteinExistence type="predicted"/>
<evidence type="ECO:0000256" key="1">
    <source>
        <dbReference type="SAM" id="Phobius"/>
    </source>
</evidence>
<dbReference type="STRING" id="1314771.A0A197K6L1"/>
<dbReference type="Proteomes" id="UP000078512">
    <property type="component" value="Unassembled WGS sequence"/>
</dbReference>
<keyword evidence="3" id="KW-1185">Reference proteome</keyword>
<feature type="transmembrane region" description="Helical" evidence="1">
    <location>
        <begin position="346"/>
        <end position="368"/>
    </location>
</feature>
<evidence type="ECO:0000313" key="2">
    <source>
        <dbReference type="EMBL" id="OAQ33115.1"/>
    </source>
</evidence>
<keyword evidence="1" id="KW-1133">Transmembrane helix</keyword>